<evidence type="ECO:0000313" key="2">
    <source>
        <dbReference type="EMBL" id="MCG2430485.1"/>
    </source>
</evidence>
<sequence>MIKPLKIIIFDGSFKTRSFINRLAQGLTERHQVYILGFNETLPNRLEKVNYIPLGSNQSKIRFVKTTLQYALQAGSIKLVYNTLKKIALGRRKELHKQNLKFVLQKIGPDVIHLQWLSVIPWFEEVLSSQTTPVVLSQLGFHVNVRPFVNDKNFSYLQRWYSKMAGFHSVSKAISRNGDKIWNDTYKIDKVVYTGLPLEITPFLEKYYILNSLQLLSVGRPHWIKGYDYALQTCKRLKDQNISFHYTIIGGAGNEELQFLIADLGLKGYVSLAASASQSEVFDVMRSSSLLLMPSLEEGIPNVVVEAMAIGLPVISTDCGGISELITNGVNGWVVPTRNPEAMAVAVMNFRALSLKKIGAVRVAAREKVERQHNEERMVEGMEELYFQVRSTN</sequence>
<dbReference type="InterPro" id="IPR001296">
    <property type="entry name" value="Glyco_trans_1"/>
</dbReference>
<dbReference type="RefSeq" id="WP_237607294.1">
    <property type="nucleotide sequence ID" value="NZ_JAIRBB010000002.1"/>
</dbReference>
<dbReference type="AlphaFoldDB" id="A0A9X1U450"/>
<name>A0A9X1U450_9FLAO</name>
<reference evidence="2" key="1">
    <citation type="submission" date="2021-09" db="EMBL/GenBank/DDBJ databases">
        <title>Genome of Aequorivita sp. strain F64183.</title>
        <authorList>
            <person name="Wang Y."/>
        </authorList>
    </citation>
    <scope>NUCLEOTIDE SEQUENCE</scope>
    <source>
        <strain evidence="2">F64183</strain>
    </source>
</reference>
<dbReference type="EMBL" id="JAIRBB010000002">
    <property type="protein sequence ID" value="MCG2430485.1"/>
    <property type="molecule type" value="Genomic_DNA"/>
</dbReference>
<accession>A0A9X1U450</accession>
<evidence type="ECO:0000313" key="3">
    <source>
        <dbReference type="Proteomes" id="UP001139462"/>
    </source>
</evidence>
<dbReference type="Pfam" id="PF00534">
    <property type="entry name" value="Glycos_transf_1"/>
    <property type="match status" value="1"/>
</dbReference>
<dbReference type="PANTHER" id="PTHR12526">
    <property type="entry name" value="GLYCOSYLTRANSFERASE"/>
    <property type="match status" value="1"/>
</dbReference>
<dbReference type="CDD" id="cd03801">
    <property type="entry name" value="GT4_PimA-like"/>
    <property type="match status" value="1"/>
</dbReference>
<comment type="caution">
    <text evidence="2">The sequence shown here is derived from an EMBL/GenBank/DDBJ whole genome shotgun (WGS) entry which is preliminary data.</text>
</comment>
<dbReference type="Gene3D" id="3.40.50.2000">
    <property type="entry name" value="Glycogen Phosphorylase B"/>
    <property type="match status" value="2"/>
</dbReference>
<evidence type="ECO:0000259" key="1">
    <source>
        <dbReference type="Pfam" id="PF00534"/>
    </source>
</evidence>
<protein>
    <submittedName>
        <fullName evidence="2">Glycosyltransferase family 4 protein</fullName>
    </submittedName>
</protein>
<organism evidence="2 3">
    <name type="scientific">Aequorivita xiaoshiensis</name>
    <dbReference type="NCBI Taxonomy" id="2874476"/>
    <lineage>
        <taxon>Bacteria</taxon>
        <taxon>Pseudomonadati</taxon>
        <taxon>Bacteroidota</taxon>
        <taxon>Flavobacteriia</taxon>
        <taxon>Flavobacteriales</taxon>
        <taxon>Flavobacteriaceae</taxon>
        <taxon>Aequorivita</taxon>
    </lineage>
</organism>
<feature type="domain" description="Glycosyl transferase family 1" evidence="1">
    <location>
        <begin position="213"/>
        <end position="348"/>
    </location>
</feature>
<dbReference type="SUPFAM" id="SSF53756">
    <property type="entry name" value="UDP-Glycosyltransferase/glycogen phosphorylase"/>
    <property type="match status" value="1"/>
</dbReference>
<keyword evidence="3" id="KW-1185">Reference proteome</keyword>
<gene>
    <name evidence="2" type="ORF">K8344_05085</name>
</gene>
<dbReference type="Proteomes" id="UP001139462">
    <property type="component" value="Unassembled WGS sequence"/>
</dbReference>
<proteinExistence type="predicted"/>